<sequence>MSALMSLAGLASVLAAVAGTCAARAWCERRQAAERRSALRHAAGAFAGASGKPKGLAETVVRYVVELSRRIAFKATRPLVPGDFGAGVSGGRPRRSEAWLAEHALRAGLVSEVTAVGFAEARLRLALVFAAVGGLVGAVLSNEMAALLGVLGLFLGSAAPKWAVRDVERQRTTQAERHLSEMLEVVALGLRSGLSFDRSFQLYGAHFASPFAEACASTHRRWSMGLATREEALRGLAASYGSDQLARVVDNVVRSLRFGTSLAEGLEAAAAQARVEHRSRMEERVAKAPVKMMLPTGALILPAMLLLVLGPVLLELIDGF</sequence>
<comment type="subcellular location">
    <subcellularLocation>
        <location evidence="1">Cell membrane</location>
        <topology evidence="1">Multi-pass membrane protein</topology>
    </subcellularLocation>
</comment>
<feature type="transmembrane region" description="Helical" evidence="6">
    <location>
        <begin position="125"/>
        <end position="155"/>
    </location>
</feature>
<evidence type="ECO:0000313" key="9">
    <source>
        <dbReference type="EMBL" id="MDJ1650267.1"/>
    </source>
</evidence>
<keyword evidence="10" id="KW-1185">Reference proteome</keyword>
<evidence type="ECO:0000256" key="3">
    <source>
        <dbReference type="ARBA" id="ARBA00022692"/>
    </source>
</evidence>
<gene>
    <name evidence="9" type="ORF">QNJ86_05610</name>
</gene>
<dbReference type="PANTHER" id="PTHR35007:SF2">
    <property type="entry name" value="PILUS ASSEMBLE PROTEIN"/>
    <property type="match status" value="1"/>
</dbReference>
<feature type="chain" id="PRO_5047531591" evidence="7">
    <location>
        <begin position="19"/>
        <end position="320"/>
    </location>
</feature>
<keyword evidence="2" id="KW-1003">Cell membrane</keyword>
<accession>A0ABT7DLZ4</accession>
<dbReference type="InterPro" id="IPR018076">
    <property type="entry name" value="T2SS_GspF_dom"/>
</dbReference>
<keyword evidence="5 6" id="KW-0472">Membrane</keyword>
<feature type="domain" description="Type II secretion system protein GspF" evidence="8">
    <location>
        <begin position="183"/>
        <end position="309"/>
    </location>
</feature>
<protein>
    <submittedName>
        <fullName evidence="9">Type II secretion system F family protein</fullName>
    </submittedName>
</protein>
<reference evidence="9 10" key="1">
    <citation type="submission" date="2023-05" db="EMBL/GenBank/DDBJ databases">
        <title>Gordonibacter KGMB12511T sp. nov., isolated from faeces of healthy Korean.</title>
        <authorList>
            <person name="Kim H.S."/>
            <person name="Kim J.-S."/>
            <person name="Suh M.K."/>
            <person name="Eom M.K."/>
            <person name="Do H.E."/>
            <person name="Lee J.-S."/>
        </authorList>
    </citation>
    <scope>NUCLEOTIDE SEQUENCE [LARGE SCALE GENOMIC DNA]</scope>
    <source>
        <strain evidence="9 10">KGMB12511</strain>
    </source>
</reference>
<dbReference type="Pfam" id="PF00482">
    <property type="entry name" value="T2SSF"/>
    <property type="match status" value="1"/>
</dbReference>
<keyword evidence="7" id="KW-0732">Signal</keyword>
<proteinExistence type="predicted"/>
<name>A0ABT7DLZ4_9ACTN</name>
<evidence type="ECO:0000256" key="2">
    <source>
        <dbReference type="ARBA" id="ARBA00022475"/>
    </source>
</evidence>
<dbReference type="Proteomes" id="UP001232750">
    <property type="component" value="Unassembled WGS sequence"/>
</dbReference>
<dbReference type="RefSeq" id="WP_283831621.1">
    <property type="nucleotide sequence ID" value="NZ_JASJEU010000012.1"/>
</dbReference>
<evidence type="ECO:0000256" key="5">
    <source>
        <dbReference type="ARBA" id="ARBA00023136"/>
    </source>
</evidence>
<evidence type="ECO:0000313" key="10">
    <source>
        <dbReference type="Proteomes" id="UP001232750"/>
    </source>
</evidence>
<organism evidence="9 10">
    <name type="scientific">Gordonibacter faecis</name>
    <dbReference type="NCBI Taxonomy" id="3047475"/>
    <lineage>
        <taxon>Bacteria</taxon>
        <taxon>Bacillati</taxon>
        <taxon>Actinomycetota</taxon>
        <taxon>Coriobacteriia</taxon>
        <taxon>Eggerthellales</taxon>
        <taxon>Eggerthellaceae</taxon>
        <taxon>Gordonibacter</taxon>
    </lineage>
</organism>
<keyword evidence="3 6" id="KW-0812">Transmembrane</keyword>
<comment type="caution">
    <text evidence="9">The sequence shown here is derived from an EMBL/GenBank/DDBJ whole genome shotgun (WGS) entry which is preliminary data.</text>
</comment>
<feature type="signal peptide" evidence="7">
    <location>
        <begin position="1"/>
        <end position="18"/>
    </location>
</feature>
<evidence type="ECO:0000256" key="1">
    <source>
        <dbReference type="ARBA" id="ARBA00004651"/>
    </source>
</evidence>
<evidence type="ECO:0000256" key="7">
    <source>
        <dbReference type="SAM" id="SignalP"/>
    </source>
</evidence>
<keyword evidence="4 6" id="KW-1133">Transmembrane helix</keyword>
<dbReference type="EMBL" id="JASJEU010000012">
    <property type="protein sequence ID" value="MDJ1650267.1"/>
    <property type="molecule type" value="Genomic_DNA"/>
</dbReference>
<evidence type="ECO:0000256" key="6">
    <source>
        <dbReference type="SAM" id="Phobius"/>
    </source>
</evidence>
<dbReference type="PANTHER" id="PTHR35007">
    <property type="entry name" value="INTEGRAL MEMBRANE PROTEIN-RELATED"/>
    <property type="match status" value="1"/>
</dbReference>
<evidence type="ECO:0000256" key="4">
    <source>
        <dbReference type="ARBA" id="ARBA00022989"/>
    </source>
</evidence>
<evidence type="ECO:0000259" key="8">
    <source>
        <dbReference type="Pfam" id="PF00482"/>
    </source>
</evidence>
<feature type="transmembrane region" description="Helical" evidence="6">
    <location>
        <begin position="292"/>
        <end position="314"/>
    </location>
</feature>